<dbReference type="Gene3D" id="1.25.40.10">
    <property type="entry name" value="Tetratricopeptide repeat domain"/>
    <property type="match status" value="1"/>
</dbReference>
<organism evidence="2 3">
    <name type="scientific">Corynebacterium suedekumii</name>
    <dbReference type="NCBI Taxonomy" id="3049801"/>
    <lineage>
        <taxon>Bacteria</taxon>
        <taxon>Bacillati</taxon>
        <taxon>Actinomycetota</taxon>
        <taxon>Actinomycetes</taxon>
        <taxon>Mycobacteriales</taxon>
        <taxon>Corynebacteriaceae</taxon>
        <taxon>Corynebacterium</taxon>
    </lineage>
</organism>
<feature type="domain" description="Thioredoxin" evidence="1">
    <location>
        <begin position="32"/>
        <end position="146"/>
    </location>
</feature>
<dbReference type="Gene3D" id="3.40.30.10">
    <property type="entry name" value="Glutaredoxin"/>
    <property type="match status" value="1"/>
</dbReference>
<sequence>MTTPHRYVSGAIDLAEVKARAEARDQAATAPAGVGGIAPFLTVTAENFEAEAVRRSLEVPVVMLIGTSRSPTSEQLRADLQDIAAAGNLAFVVGYVDADATPEVAQAFGVQALPTVVALAAGRPVTQFEGAQPKEVVQNWVDTLVEQIAPQLQGLQQTAGEEGPAEPEDPRLDAAIAALNAGDFDAAIATYDEILAAEPDNREIAQARDTARLLKRLNPAERTEDPVVAADADPTDVDKQFDAADAEVVAGAPERAFDRLIALMLTQAGDEKTRVRDRLLELFALFDAADPRVGAARTKMASALF</sequence>
<evidence type="ECO:0000313" key="3">
    <source>
        <dbReference type="Proteomes" id="UP001238805"/>
    </source>
</evidence>
<proteinExistence type="predicted"/>
<name>A0ABY8VL61_9CORY</name>
<dbReference type="Pfam" id="PF14561">
    <property type="entry name" value="TPR_20"/>
    <property type="match status" value="1"/>
</dbReference>
<evidence type="ECO:0000259" key="1">
    <source>
        <dbReference type="PROSITE" id="PS51352"/>
    </source>
</evidence>
<dbReference type="Proteomes" id="UP001238805">
    <property type="component" value="Chromosome"/>
</dbReference>
<dbReference type="InterPro" id="IPR013766">
    <property type="entry name" value="Thioredoxin_domain"/>
</dbReference>
<dbReference type="SUPFAM" id="SSF52833">
    <property type="entry name" value="Thioredoxin-like"/>
    <property type="match status" value="1"/>
</dbReference>
<dbReference type="RefSeq" id="WP_284874129.1">
    <property type="nucleotide sequence ID" value="NZ_CP126970.1"/>
</dbReference>
<accession>A0ABY8VL61</accession>
<dbReference type="PROSITE" id="PS51352">
    <property type="entry name" value="THIOREDOXIN_2"/>
    <property type="match status" value="1"/>
</dbReference>
<dbReference type="InterPro" id="IPR011990">
    <property type="entry name" value="TPR-like_helical_dom_sf"/>
</dbReference>
<dbReference type="EMBL" id="CP126970">
    <property type="protein sequence ID" value="WIM69535.1"/>
    <property type="molecule type" value="Genomic_DNA"/>
</dbReference>
<dbReference type="Pfam" id="PF00085">
    <property type="entry name" value="Thioredoxin"/>
    <property type="match status" value="1"/>
</dbReference>
<protein>
    <submittedName>
        <fullName evidence="2">Tetratricopeptide repeat protein</fullName>
    </submittedName>
</protein>
<dbReference type="InterPro" id="IPR036249">
    <property type="entry name" value="Thioredoxin-like_sf"/>
</dbReference>
<dbReference type="CDD" id="cd02956">
    <property type="entry name" value="ybbN"/>
    <property type="match status" value="1"/>
</dbReference>
<reference evidence="2 3" key="1">
    <citation type="submission" date="2023-05" db="EMBL/GenBank/DDBJ databases">
        <title>Corynebacterium suedekumii sp. nov. and Corynebacterium breve sp. nov. isolated from raw cow's milk.</title>
        <authorList>
            <person name="Baer M.K."/>
            <person name="Mehl L."/>
            <person name="Hellmuth R."/>
            <person name="Marke G."/>
            <person name="Lipski A."/>
        </authorList>
    </citation>
    <scope>NUCLEOTIDE SEQUENCE [LARGE SCALE GENOMIC DNA]</scope>
    <source>
        <strain evidence="2 3">LM112</strain>
    </source>
</reference>
<keyword evidence="3" id="KW-1185">Reference proteome</keyword>
<gene>
    <name evidence="2" type="ORF">QP029_09795</name>
</gene>
<evidence type="ECO:0000313" key="2">
    <source>
        <dbReference type="EMBL" id="WIM69535.1"/>
    </source>
</evidence>